<evidence type="ECO:0000256" key="5">
    <source>
        <dbReference type="SAM" id="MobiDB-lite"/>
    </source>
</evidence>
<feature type="transmembrane region" description="Helical" evidence="6">
    <location>
        <begin position="358"/>
        <end position="378"/>
    </location>
</feature>
<dbReference type="InterPro" id="IPR036259">
    <property type="entry name" value="MFS_trans_sf"/>
</dbReference>
<organism evidence="7 8">
    <name type="scientific">Aspergillus aculeatus (strain ATCC 16872 / CBS 172.66 / WB 5094)</name>
    <dbReference type="NCBI Taxonomy" id="690307"/>
    <lineage>
        <taxon>Eukaryota</taxon>
        <taxon>Fungi</taxon>
        <taxon>Dikarya</taxon>
        <taxon>Ascomycota</taxon>
        <taxon>Pezizomycotina</taxon>
        <taxon>Eurotiomycetes</taxon>
        <taxon>Eurotiomycetidae</taxon>
        <taxon>Eurotiales</taxon>
        <taxon>Aspergillaceae</taxon>
        <taxon>Aspergillus</taxon>
        <taxon>Aspergillus subgen. Circumdati</taxon>
    </lineage>
</organism>
<name>A0A1L9WMB1_ASPA1</name>
<keyword evidence="2 6" id="KW-0812">Transmembrane</keyword>
<dbReference type="GeneID" id="30975549"/>
<feature type="transmembrane region" description="Helical" evidence="6">
    <location>
        <begin position="292"/>
        <end position="310"/>
    </location>
</feature>
<evidence type="ECO:0000256" key="3">
    <source>
        <dbReference type="ARBA" id="ARBA00022989"/>
    </source>
</evidence>
<feature type="transmembrane region" description="Helical" evidence="6">
    <location>
        <begin position="217"/>
        <end position="235"/>
    </location>
</feature>
<feature type="region of interest" description="Disordered" evidence="5">
    <location>
        <begin position="97"/>
        <end position="117"/>
    </location>
</feature>
<proteinExistence type="predicted"/>
<feature type="transmembrane region" description="Helical" evidence="6">
    <location>
        <begin position="184"/>
        <end position="205"/>
    </location>
</feature>
<comment type="subcellular location">
    <subcellularLocation>
        <location evidence="1">Membrane</location>
        <topology evidence="1">Multi-pass membrane protein</topology>
    </subcellularLocation>
</comment>
<dbReference type="VEuPathDB" id="FungiDB:ASPACDRAFT_46094"/>
<dbReference type="OrthoDB" id="2130629at2759"/>
<evidence type="ECO:0000256" key="6">
    <source>
        <dbReference type="SAM" id="Phobius"/>
    </source>
</evidence>
<evidence type="ECO:0000256" key="1">
    <source>
        <dbReference type="ARBA" id="ARBA00004141"/>
    </source>
</evidence>
<dbReference type="GO" id="GO:0016020">
    <property type="term" value="C:membrane"/>
    <property type="evidence" value="ECO:0007669"/>
    <property type="project" value="UniProtKB-SubCell"/>
</dbReference>
<evidence type="ECO:0000313" key="8">
    <source>
        <dbReference type="Proteomes" id="UP000184546"/>
    </source>
</evidence>
<sequence>MSYLGTYWDKSMNFSRCKRASSLKKANYKQLCKSPSPFLRTFLLPLSQHHRAFSESKHLMAIIHSQSQLNPSIEDTLSKQATHSALRRVEERPHFQTHENIHSFPQNDDARNTAGSLSSGLDVEGAEHRVMQGTPTDLSSLANEMVFVFLCSMGLLLFGVFLGDVLVNQLIFPRLLRVTEGGTPLLVGSFLLANEVAVIIAGSVADLSDPKPPMTLAFNWLFIWNLVLVFSIHPARAVRAMQGVAVGVLQASPMSLGRLYAPGVRKNRIISLMTAMAPIGFLIGCLKGDFDALGALCAAAGCGLVVFDLNQGAPSGWQPYRYSTIIAGMLCFGLFYLAEQRAARPLTNTRLWTTPGFTPLTISYFLGYGVYIGGWMLYAAPAGSLLVTNQNLSAAIGTALADAVGQRVNHGAGLMPQDIARIAHLQPERKMDTRLAPSPLLQPRVMPE</sequence>
<dbReference type="SUPFAM" id="SSF103473">
    <property type="entry name" value="MFS general substrate transporter"/>
    <property type="match status" value="1"/>
</dbReference>
<protein>
    <recommendedName>
        <fullName evidence="9">Major facilitator superfamily (MFS) profile domain-containing protein</fullName>
    </recommendedName>
</protein>
<feature type="transmembrane region" description="Helical" evidence="6">
    <location>
        <begin position="322"/>
        <end position="338"/>
    </location>
</feature>
<dbReference type="RefSeq" id="XP_020053580.1">
    <property type="nucleotide sequence ID" value="XM_020201735.1"/>
</dbReference>
<dbReference type="Gene3D" id="1.20.1250.20">
    <property type="entry name" value="MFS general substrate transporter like domains"/>
    <property type="match status" value="1"/>
</dbReference>
<dbReference type="Proteomes" id="UP000184546">
    <property type="component" value="Unassembled WGS sequence"/>
</dbReference>
<evidence type="ECO:0000256" key="2">
    <source>
        <dbReference type="ARBA" id="ARBA00022692"/>
    </source>
</evidence>
<reference evidence="8" key="1">
    <citation type="journal article" date="2017" name="Genome Biol.">
        <title>Comparative genomics reveals high biological diversity and specific adaptations in the industrially and medically important fungal genus Aspergillus.</title>
        <authorList>
            <person name="de Vries R.P."/>
            <person name="Riley R."/>
            <person name="Wiebenga A."/>
            <person name="Aguilar-Osorio G."/>
            <person name="Amillis S."/>
            <person name="Uchima C.A."/>
            <person name="Anderluh G."/>
            <person name="Asadollahi M."/>
            <person name="Askin M."/>
            <person name="Barry K."/>
            <person name="Battaglia E."/>
            <person name="Bayram O."/>
            <person name="Benocci T."/>
            <person name="Braus-Stromeyer S.A."/>
            <person name="Caldana C."/>
            <person name="Canovas D."/>
            <person name="Cerqueira G.C."/>
            <person name="Chen F."/>
            <person name="Chen W."/>
            <person name="Choi C."/>
            <person name="Clum A."/>
            <person name="Dos Santos R.A."/>
            <person name="Damasio A.R."/>
            <person name="Diallinas G."/>
            <person name="Emri T."/>
            <person name="Fekete E."/>
            <person name="Flipphi M."/>
            <person name="Freyberg S."/>
            <person name="Gallo A."/>
            <person name="Gournas C."/>
            <person name="Habgood R."/>
            <person name="Hainaut M."/>
            <person name="Harispe M.L."/>
            <person name="Henrissat B."/>
            <person name="Hilden K.S."/>
            <person name="Hope R."/>
            <person name="Hossain A."/>
            <person name="Karabika E."/>
            <person name="Karaffa L."/>
            <person name="Karanyi Z."/>
            <person name="Krasevec N."/>
            <person name="Kuo A."/>
            <person name="Kusch H."/>
            <person name="LaButti K."/>
            <person name="Lagendijk E.L."/>
            <person name="Lapidus A."/>
            <person name="Levasseur A."/>
            <person name="Lindquist E."/>
            <person name="Lipzen A."/>
            <person name="Logrieco A.F."/>
            <person name="MacCabe A."/>
            <person name="Maekelae M.R."/>
            <person name="Malavazi I."/>
            <person name="Melin P."/>
            <person name="Meyer V."/>
            <person name="Mielnichuk N."/>
            <person name="Miskei M."/>
            <person name="Molnar A.P."/>
            <person name="Mule G."/>
            <person name="Ngan C.Y."/>
            <person name="Orejas M."/>
            <person name="Orosz E."/>
            <person name="Ouedraogo J.P."/>
            <person name="Overkamp K.M."/>
            <person name="Park H.-S."/>
            <person name="Perrone G."/>
            <person name="Piumi F."/>
            <person name="Punt P.J."/>
            <person name="Ram A.F."/>
            <person name="Ramon A."/>
            <person name="Rauscher S."/>
            <person name="Record E."/>
            <person name="Riano-Pachon D.M."/>
            <person name="Robert V."/>
            <person name="Roehrig J."/>
            <person name="Ruller R."/>
            <person name="Salamov A."/>
            <person name="Salih N.S."/>
            <person name="Samson R.A."/>
            <person name="Sandor E."/>
            <person name="Sanguinetti M."/>
            <person name="Schuetze T."/>
            <person name="Sepcic K."/>
            <person name="Shelest E."/>
            <person name="Sherlock G."/>
            <person name="Sophianopoulou V."/>
            <person name="Squina F.M."/>
            <person name="Sun H."/>
            <person name="Susca A."/>
            <person name="Todd R.B."/>
            <person name="Tsang A."/>
            <person name="Unkles S.E."/>
            <person name="van de Wiele N."/>
            <person name="van Rossen-Uffink D."/>
            <person name="Oliveira J.V."/>
            <person name="Vesth T.C."/>
            <person name="Visser J."/>
            <person name="Yu J.-H."/>
            <person name="Zhou M."/>
            <person name="Andersen M.R."/>
            <person name="Archer D.B."/>
            <person name="Baker S.E."/>
            <person name="Benoit I."/>
            <person name="Brakhage A.A."/>
            <person name="Braus G.H."/>
            <person name="Fischer R."/>
            <person name="Frisvad J.C."/>
            <person name="Goldman G.H."/>
            <person name="Houbraken J."/>
            <person name="Oakley B."/>
            <person name="Pocsi I."/>
            <person name="Scazzocchio C."/>
            <person name="Seiboth B."/>
            <person name="vanKuyk P.A."/>
            <person name="Wortman J."/>
            <person name="Dyer P.S."/>
            <person name="Grigoriev I.V."/>
        </authorList>
    </citation>
    <scope>NUCLEOTIDE SEQUENCE [LARGE SCALE GENOMIC DNA]</scope>
    <source>
        <strain evidence="8">ATCC 16872 / CBS 172.66 / WB 5094</strain>
    </source>
</reference>
<keyword evidence="3 6" id="KW-1133">Transmembrane helix</keyword>
<gene>
    <name evidence="7" type="ORF">ASPACDRAFT_46094</name>
</gene>
<keyword evidence="4 6" id="KW-0472">Membrane</keyword>
<evidence type="ECO:0008006" key="9">
    <source>
        <dbReference type="Google" id="ProtNLM"/>
    </source>
</evidence>
<evidence type="ECO:0000313" key="7">
    <source>
        <dbReference type="EMBL" id="OJJ97240.1"/>
    </source>
</evidence>
<accession>A0A1L9WMB1</accession>
<dbReference type="AlphaFoldDB" id="A0A1L9WMB1"/>
<evidence type="ECO:0000256" key="4">
    <source>
        <dbReference type="ARBA" id="ARBA00023136"/>
    </source>
</evidence>
<feature type="transmembrane region" description="Helical" evidence="6">
    <location>
        <begin position="145"/>
        <end position="172"/>
    </location>
</feature>
<keyword evidence="8" id="KW-1185">Reference proteome</keyword>
<dbReference type="PANTHER" id="PTHR42718:SF41">
    <property type="entry name" value="MFS TRANSPORTER OF UNKOWN SPECIFICITY (AFU_ORTHOLOGUE AFUA_5G09940)-RELATED"/>
    <property type="match status" value="1"/>
</dbReference>
<dbReference type="PANTHER" id="PTHR42718">
    <property type="entry name" value="MAJOR FACILITATOR SUPERFAMILY MULTIDRUG TRANSPORTER MFSC"/>
    <property type="match status" value="1"/>
</dbReference>
<feature type="transmembrane region" description="Helical" evidence="6">
    <location>
        <begin position="269"/>
        <end position="286"/>
    </location>
</feature>
<dbReference type="EMBL" id="KV878983">
    <property type="protein sequence ID" value="OJJ97240.1"/>
    <property type="molecule type" value="Genomic_DNA"/>
</dbReference>